<gene>
    <name evidence="2" type="ORF">LJ752_02065</name>
</gene>
<dbReference type="InterPro" id="IPR016181">
    <property type="entry name" value="Acyl_CoA_acyltransferase"/>
</dbReference>
<dbReference type="PANTHER" id="PTHR43792:SF1">
    <property type="entry name" value="N-ACETYLTRANSFERASE DOMAIN-CONTAINING PROTEIN"/>
    <property type="match status" value="1"/>
</dbReference>
<dbReference type="Proteomes" id="UP001139168">
    <property type="component" value="Unassembled WGS sequence"/>
</dbReference>
<sequence length="164" mass="18555">MRRIVPADHDAAIRIHTDPRTTRYNQAPPTIEKSERLLEFFLEHWNREGFGYWAVAERSCPETVIGFTGLHRAQVAGHPVLNLYYRYDPPVWRRGYAVEGAREAVRRGRELLPELPVLASTSDRNLASQRTALAAGLQRHAALDRQVGHAVDVYFTLGWPATAG</sequence>
<dbReference type="EMBL" id="JAJFZQ010000002">
    <property type="protein sequence ID" value="MCC3264827.1"/>
    <property type="molecule type" value="Genomic_DNA"/>
</dbReference>
<keyword evidence="3" id="KW-1185">Reference proteome</keyword>
<evidence type="ECO:0000259" key="1">
    <source>
        <dbReference type="PROSITE" id="PS51186"/>
    </source>
</evidence>
<feature type="domain" description="N-acetyltransferase" evidence="1">
    <location>
        <begin position="1"/>
        <end position="158"/>
    </location>
</feature>
<name>A0ABS8GFQ8_9MICC</name>
<organism evidence="2 3">
    <name type="scientific">Arthrobacter gengyunqii</name>
    <dbReference type="NCBI Taxonomy" id="2886940"/>
    <lineage>
        <taxon>Bacteria</taxon>
        <taxon>Bacillati</taxon>
        <taxon>Actinomycetota</taxon>
        <taxon>Actinomycetes</taxon>
        <taxon>Micrococcales</taxon>
        <taxon>Micrococcaceae</taxon>
        <taxon>Arthrobacter</taxon>
    </lineage>
</organism>
<dbReference type="Pfam" id="PF13302">
    <property type="entry name" value="Acetyltransf_3"/>
    <property type="match status" value="1"/>
</dbReference>
<dbReference type="PANTHER" id="PTHR43792">
    <property type="entry name" value="GNAT FAMILY, PUTATIVE (AFU_ORTHOLOGUE AFUA_3G00765)-RELATED-RELATED"/>
    <property type="match status" value="1"/>
</dbReference>
<protein>
    <submittedName>
        <fullName evidence="2">GNAT family N-acetyltransferase</fullName>
    </submittedName>
</protein>
<dbReference type="InterPro" id="IPR051531">
    <property type="entry name" value="N-acetyltransferase"/>
</dbReference>
<dbReference type="Gene3D" id="3.40.630.30">
    <property type="match status" value="1"/>
</dbReference>
<accession>A0ABS8GFQ8</accession>
<dbReference type="SUPFAM" id="SSF55729">
    <property type="entry name" value="Acyl-CoA N-acyltransferases (Nat)"/>
    <property type="match status" value="1"/>
</dbReference>
<proteinExistence type="predicted"/>
<reference evidence="2" key="1">
    <citation type="submission" date="2021-10" db="EMBL/GenBank/DDBJ databases">
        <title>Novel species in genus Arthrobacter.</title>
        <authorList>
            <person name="Liu Y."/>
        </authorList>
    </citation>
    <scope>NUCLEOTIDE SEQUENCE</scope>
    <source>
        <strain evidence="2">Zg-Y786</strain>
    </source>
</reference>
<evidence type="ECO:0000313" key="3">
    <source>
        <dbReference type="Proteomes" id="UP001139168"/>
    </source>
</evidence>
<dbReference type="RefSeq" id="WP_227889681.1">
    <property type="nucleotide sequence ID" value="NZ_JAJFZQ010000002.1"/>
</dbReference>
<evidence type="ECO:0000313" key="2">
    <source>
        <dbReference type="EMBL" id="MCC3264827.1"/>
    </source>
</evidence>
<comment type="caution">
    <text evidence="2">The sequence shown here is derived from an EMBL/GenBank/DDBJ whole genome shotgun (WGS) entry which is preliminary data.</text>
</comment>
<dbReference type="InterPro" id="IPR000182">
    <property type="entry name" value="GNAT_dom"/>
</dbReference>
<dbReference type="PROSITE" id="PS51186">
    <property type="entry name" value="GNAT"/>
    <property type="match status" value="1"/>
</dbReference>